<dbReference type="Pfam" id="PF01230">
    <property type="entry name" value="HIT"/>
    <property type="match status" value="1"/>
</dbReference>
<dbReference type="InterPro" id="IPR052908">
    <property type="entry name" value="AP-4-A_phosphorylase"/>
</dbReference>
<dbReference type="PANTHER" id="PTHR42997:SF1">
    <property type="entry name" value="AP-4-A PHOSPHORYLASE"/>
    <property type="match status" value="1"/>
</dbReference>
<comment type="caution">
    <text evidence="4">The sequence shown here is derived from an EMBL/GenBank/DDBJ whole genome shotgun (WGS) entry which is preliminary data.</text>
</comment>
<dbReference type="InterPro" id="IPR036265">
    <property type="entry name" value="HIT-like_sf"/>
</dbReference>
<evidence type="ECO:0000313" key="5">
    <source>
        <dbReference type="Proteomes" id="UP000772812"/>
    </source>
</evidence>
<dbReference type="Gene3D" id="3.30.428.10">
    <property type="entry name" value="HIT-like"/>
    <property type="match status" value="1"/>
</dbReference>
<keyword evidence="5" id="KW-1185">Reference proteome</keyword>
<evidence type="ECO:0000256" key="1">
    <source>
        <dbReference type="ARBA" id="ARBA00022741"/>
    </source>
</evidence>
<feature type="domain" description="HIT" evidence="3">
    <location>
        <begin position="23"/>
        <end position="134"/>
    </location>
</feature>
<dbReference type="CDD" id="cd01275">
    <property type="entry name" value="FHIT"/>
    <property type="match status" value="1"/>
</dbReference>
<evidence type="ECO:0000256" key="2">
    <source>
        <dbReference type="PROSITE-ProRule" id="PRU00464"/>
    </source>
</evidence>
<accession>A0ABS1GIJ1</accession>
<evidence type="ECO:0000313" key="4">
    <source>
        <dbReference type="EMBL" id="MBK3332752.1"/>
    </source>
</evidence>
<feature type="short sequence motif" description="Histidine triad motif" evidence="2">
    <location>
        <begin position="119"/>
        <end position="123"/>
    </location>
</feature>
<evidence type="ECO:0000259" key="3">
    <source>
        <dbReference type="PROSITE" id="PS51084"/>
    </source>
</evidence>
<dbReference type="InterPro" id="IPR011146">
    <property type="entry name" value="HIT-like"/>
</dbReference>
<proteinExistence type="predicted"/>
<gene>
    <name evidence="4" type="ORF">GWK41_06690</name>
</gene>
<keyword evidence="1" id="KW-0547">Nucleotide-binding</keyword>
<dbReference type="SUPFAM" id="SSF54197">
    <property type="entry name" value="HIT-like"/>
    <property type="match status" value="1"/>
</dbReference>
<name>A0ABS1GIJ1_9AQUI</name>
<organism evidence="4 5">
    <name type="scientific">Persephonella atlantica</name>
    <dbReference type="NCBI Taxonomy" id="2699429"/>
    <lineage>
        <taxon>Bacteria</taxon>
        <taxon>Pseudomonadati</taxon>
        <taxon>Aquificota</taxon>
        <taxon>Aquificia</taxon>
        <taxon>Aquificales</taxon>
        <taxon>Hydrogenothermaceae</taxon>
        <taxon>Persephonella</taxon>
    </lineage>
</organism>
<dbReference type="RefSeq" id="WP_200674166.1">
    <property type="nucleotide sequence ID" value="NZ_JAACYA010000002.1"/>
</dbReference>
<sequence>MEKLFSPWRSQYIETYNRMEGCFLCEAGKNSEEDEDRLVLYRGEKAFIIMNLYPYNAGHLMVAPYKHIGDFLQLDDKTLCEISKLTKLSIKVLKKVLNPDGFNLGYNLGRVAGAGLETHLHNHIVPRWNGDTNFMPVIGEVKVISQDLKDIYHKLKKALEEENVE</sequence>
<dbReference type="PROSITE" id="PS51084">
    <property type="entry name" value="HIT_2"/>
    <property type="match status" value="1"/>
</dbReference>
<dbReference type="EMBL" id="JAACYA010000002">
    <property type="protein sequence ID" value="MBK3332752.1"/>
    <property type="molecule type" value="Genomic_DNA"/>
</dbReference>
<dbReference type="Proteomes" id="UP000772812">
    <property type="component" value="Unassembled WGS sequence"/>
</dbReference>
<protein>
    <submittedName>
        <fullName evidence="4">HIT domain-containing protein</fullName>
    </submittedName>
</protein>
<dbReference type="PANTHER" id="PTHR42997">
    <property type="entry name" value="HIT FAMILY HYDROLASE"/>
    <property type="match status" value="1"/>
</dbReference>
<dbReference type="InterPro" id="IPR039383">
    <property type="entry name" value="FHIT"/>
</dbReference>
<reference evidence="4 5" key="1">
    <citation type="journal article" date="2021" name="Syst. Appl. Microbiol.">
        <title>Persephonella atlantica sp. nov.: How to adapt to physico-chemical gradients in high temperature hydrothermal habitats.</title>
        <authorList>
            <person name="Francois D.X."/>
            <person name="Godfroy A."/>
            <person name="Mathien C."/>
            <person name="Aube J."/>
            <person name="Cathalot C."/>
            <person name="Lesongeur F."/>
            <person name="L'Haridon S."/>
            <person name="Philippon X."/>
            <person name="Roussel E.G."/>
        </authorList>
    </citation>
    <scope>NUCLEOTIDE SEQUENCE [LARGE SCALE GENOMIC DNA]</scope>
    <source>
        <strain evidence="4 5">MO1340</strain>
    </source>
</reference>